<evidence type="ECO:0000313" key="1">
    <source>
        <dbReference type="EMBL" id="SLM31481.1"/>
    </source>
</evidence>
<evidence type="ECO:0000313" key="2">
    <source>
        <dbReference type="Proteomes" id="UP000191931"/>
    </source>
</evidence>
<dbReference type="Proteomes" id="UP000191931">
    <property type="component" value="Unassembled WGS sequence"/>
</dbReference>
<protein>
    <submittedName>
        <fullName evidence="1">Uncharacterized protein</fullName>
    </submittedName>
</protein>
<dbReference type="STRING" id="1246637.MTBBW1_340033"/>
<accession>A0A1W1HG45</accession>
<sequence length="49" mass="5854">MQKIQQGNIYNWKRQKIVKLTEDVLVFALKILFLYRKGVTLFKSSPLQQ</sequence>
<reference evidence="1 2" key="1">
    <citation type="submission" date="2017-03" db="EMBL/GenBank/DDBJ databases">
        <authorList>
            <person name="Afonso C.L."/>
            <person name="Miller P.J."/>
            <person name="Scott M.A."/>
            <person name="Spackman E."/>
            <person name="Goraichik I."/>
            <person name="Dimitrov K.M."/>
            <person name="Suarez D.L."/>
            <person name="Swayne D.E."/>
        </authorList>
    </citation>
    <scope>NUCLEOTIDE SEQUENCE [LARGE SCALE GENOMIC DNA]</scope>
    <source>
        <strain evidence="1">PRJEB14757</strain>
    </source>
</reference>
<name>A0A1W1HG45_9BACT</name>
<proteinExistence type="predicted"/>
<keyword evidence="2" id="KW-1185">Reference proteome</keyword>
<gene>
    <name evidence="1" type="ORF">MTBBW1_340033</name>
</gene>
<dbReference type="AlphaFoldDB" id="A0A1W1HG45"/>
<organism evidence="1 2">
    <name type="scientific">Desulfamplus magnetovallimortis</name>
    <dbReference type="NCBI Taxonomy" id="1246637"/>
    <lineage>
        <taxon>Bacteria</taxon>
        <taxon>Pseudomonadati</taxon>
        <taxon>Thermodesulfobacteriota</taxon>
        <taxon>Desulfobacteria</taxon>
        <taxon>Desulfobacterales</taxon>
        <taxon>Desulfobacteraceae</taxon>
        <taxon>Desulfamplus</taxon>
    </lineage>
</organism>
<dbReference type="EMBL" id="FWEV01000268">
    <property type="protein sequence ID" value="SLM31481.1"/>
    <property type="molecule type" value="Genomic_DNA"/>
</dbReference>